<dbReference type="CDD" id="cd00353">
    <property type="entry name" value="Ribosomal_S15p_S13e"/>
    <property type="match status" value="1"/>
</dbReference>
<dbReference type="AlphaFoldDB" id="A0A345HHP7"/>
<evidence type="ECO:0000256" key="2">
    <source>
        <dbReference type="ARBA" id="ARBA00022980"/>
    </source>
</evidence>
<keyword evidence="7" id="KW-0934">Plastid</keyword>
<evidence type="ECO:0000256" key="4">
    <source>
        <dbReference type="ARBA" id="ARBA00035250"/>
    </source>
</evidence>
<evidence type="ECO:0000313" key="7">
    <source>
        <dbReference type="EMBL" id="AXG76137.1"/>
    </source>
</evidence>
<dbReference type="InterPro" id="IPR005290">
    <property type="entry name" value="Ribosomal_uS15_bac-type"/>
</dbReference>
<geneLocation type="chloroplast" evidence="7"/>
<evidence type="ECO:0000256" key="6">
    <source>
        <dbReference type="RuleBase" id="RU003919"/>
    </source>
</evidence>
<dbReference type="SUPFAM" id="SSF47060">
    <property type="entry name" value="S15/NS1 RNA-binding domain"/>
    <property type="match status" value="1"/>
</dbReference>
<dbReference type="EMBL" id="MG761729">
    <property type="protein sequence ID" value="AXG76137.1"/>
    <property type="molecule type" value="Genomic_DNA"/>
</dbReference>
<dbReference type="HAMAP" id="MF_01343_B">
    <property type="entry name" value="Ribosomal_uS15_B"/>
    <property type="match status" value="1"/>
</dbReference>
<dbReference type="GO" id="GO:0009507">
    <property type="term" value="C:chloroplast"/>
    <property type="evidence" value="ECO:0007669"/>
    <property type="project" value="UniProtKB-SubCell"/>
</dbReference>
<keyword evidence="3 5" id="KW-0687">Ribonucleoprotein</keyword>
<comment type="subunit">
    <text evidence="5">Part of the 30S ribosomal subunit.</text>
</comment>
<comment type="similarity">
    <text evidence="1 5 6">Belongs to the universal ribosomal protein uS15 family.</text>
</comment>
<gene>
    <name evidence="5 7" type="primary">rps15</name>
</gene>
<reference evidence="7" key="1">
    <citation type="journal article" date="2018" name="Mitochondrial DNA Part B Resour">
        <title>The complete chloroplast genome of the invasive fern Lygodium microphyllum (Cav.) R. Br.</title>
        <authorList>
            <person name="McCulloch G.A."/>
            <person name="Hereward J.P."/>
            <person name="Lake E.C."/>
            <person name="Smith M.C."/>
            <person name="Purcell M.F."/>
            <person name="Walter G.H."/>
        </authorList>
    </citation>
    <scope>NUCLEOTIDE SEQUENCE</scope>
</reference>
<dbReference type="InterPro" id="IPR000589">
    <property type="entry name" value="Ribosomal_uS15"/>
</dbReference>
<evidence type="ECO:0000256" key="1">
    <source>
        <dbReference type="ARBA" id="ARBA00008434"/>
    </source>
</evidence>
<dbReference type="GO" id="GO:1990904">
    <property type="term" value="C:ribonucleoprotein complex"/>
    <property type="evidence" value="ECO:0007669"/>
    <property type="project" value="UniProtKB-KW"/>
</dbReference>
<dbReference type="GO" id="GO:0003735">
    <property type="term" value="F:structural constituent of ribosome"/>
    <property type="evidence" value="ECO:0007669"/>
    <property type="project" value="InterPro"/>
</dbReference>
<keyword evidence="2 5" id="KW-0689">Ribosomal protein</keyword>
<dbReference type="Pfam" id="PF00312">
    <property type="entry name" value="Ribosomal_S15"/>
    <property type="match status" value="1"/>
</dbReference>
<sequence length="89" mass="10295">MDKKISIFSLSITKNDSIGSSGSQVSYLTSRVSRITSHLEQHPRDFSSQRGLWKLLGKRKRILRYLFTKDLNLYNRVVKKLGIRGLKDI</sequence>
<evidence type="ECO:0000256" key="3">
    <source>
        <dbReference type="ARBA" id="ARBA00023274"/>
    </source>
</evidence>
<dbReference type="GO" id="GO:0005840">
    <property type="term" value="C:ribosome"/>
    <property type="evidence" value="ECO:0007669"/>
    <property type="project" value="UniProtKB-KW"/>
</dbReference>
<evidence type="ECO:0000256" key="5">
    <source>
        <dbReference type="HAMAP-Rule" id="MF_01343"/>
    </source>
</evidence>
<proteinExistence type="inferred from homology"/>
<keyword evidence="7" id="KW-0150">Chloroplast</keyword>
<comment type="subcellular location">
    <subcellularLocation>
        <location evidence="5">Plastid</location>
        <location evidence="5">Chloroplast</location>
    </subcellularLocation>
</comment>
<dbReference type="PANTHER" id="PTHR23321:SF26">
    <property type="entry name" value="SMALL RIBOSOMAL SUBUNIT PROTEIN US15M"/>
    <property type="match status" value="1"/>
</dbReference>
<name>A0A345HHP7_9MONI</name>
<dbReference type="PANTHER" id="PTHR23321">
    <property type="entry name" value="RIBOSOMAL PROTEIN S15, BACTERIAL AND ORGANELLAR"/>
    <property type="match status" value="1"/>
</dbReference>
<dbReference type="Gene3D" id="1.10.287.10">
    <property type="entry name" value="S15/NS1, RNA-binding"/>
    <property type="match status" value="1"/>
</dbReference>
<dbReference type="GO" id="GO:0006412">
    <property type="term" value="P:translation"/>
    <property type="evidence" value="ECO:0007669"/>
    <property type="project" value="UniProtKB-UniRule"/>
</dbReference>
<dbReference type="SMART" id="SM01387">
    <property type="entry name" value="Ribosomal_S15"/>
    <property type="match status" value="1"/>
</dbReference>
<dbReference type="RefSeq" id="YP_009514539.1">
    <property type="nucleotide sequence ID" value="NC_039378.1"/>
</dbReference>
<dbReference type="InterPro" id="IPR009068">
    <property type="entry name" value="uS15_NS1_RNA-bd_sf"/>
</dbReference>
<accession>A0A345HHP7</accession>
<dbReference type="GeneID" id="37868117"/>
<dbReference type="PROSITE" id="PS00362">
    <property type="entry name" value="RIBOSOMAL_S15"/>
    <property type="match status" value="1"/>
</dbReference>
<dbReference type="NCBIfam" id="TIGR00952">
    <property type="entry name" value="S15_bact"/>
    <property type="match status" value="1"/>
</dbReference>
<organism evidence="7">
    <name type="scientific">Lygodium microphyllum</name>
    <dbReference type="NCBI Taxonomy" id="148566"/>
    <lineage>
        <taxon>Eukaryota</taxon>
        <taxon>Viridiplantae</taxon>
        <taxon>Streptophyta</taxon>
        <taxon>Embryophyta</taxon>
        <taxon>Tracheophyta</taxon>
        <taxon>Polypodiopsida</taxon>
        <taxon>Polypodiidae</taxon>
        <taxon>Schizaeales</taxon>
        <taxon>Lygodiaceae</taxon>
        <taxon>Lygodium</taxon>
    </lineage>
</organism>
<protein>
    <recommendedName>
        <fullName evidence="4 5">Small ribosomal subunit protein uS15c</fullName>
    </recommendedName>
</protein>